<protein>
    <submittedName>
        <fullName evidence="1">Unplaced genomic scaffold GYMLUscaffold_52, whole genome shotgun sequence</fullName>
    </submittedName>
</protein>
<name>A0A0D0BMJ3_9AGAR</name>
<dbReference type="AlphaFoldDB" id="A0A0D0BMJ3"/>
<organism evidence="1 2">
    <name type="scientific">Collybiopsis luxurians FD-317 M1</name>
    <dbReference type="NCBI Taxonomy" id="944289"/>
    <lineage>
        <taxon>Eukaryota</taxon>
        <taxon>Fungi</taxon>
        <taxon>Dikarya</taxon>
        <taxon>Basidiomycota</taxon>
        <taxon>Agaricomycotina</taxon>
        <taxon>Agaricomycetes</taxon>
        <taxon>Agaricomycetidae</taxon>
        <taxon>Agaricales</taxon>
        <taxon>Marasmiineae</taxon>
        <taxon>Omphalotaceae</taxon>
        <taxon>Collybiopsis</taxon>
        <taxon>Collybiopsis luxurians</taxon>
    </lineage>
</organism>
<evidence type="ECO:0000313" key="1">
    <source>
        <dbReference type="EMBL" id="KIK56106.1"/>
    </source>
</evidence>
<reference evidence="1 2" key="1">
    <citation type="submission" date="2014-04" db="EMBL/GenBank/DDBJ databases">
        <title>Evolutionary Origins and Diversification of the Mycorrhizal Mutualists.</title>
        <authorList>
            <consortium name="DOE Joint Genome Institute"/>
            <consortium name="Mycorrhizal Genomics Consortium"/>
            <person name="Kohler A."/>
            <person name="Kuo A."/>
            <person name="Nagy L.G."/>
            <person name="Floudas D."/>
            <person name="Copeland A."/>
            <person name="Barry K.W."/>
            <person name="Cichocki N."/>
            <person name="Veneault-Fourrey C."/>
            <person name="LaButti K."/>
            <person name="Lindquist E.A."/>
            <person name="Lipzen A."/>
            <person name="Lundell T."/>
            <person name="Morin E."/>
            <person name="Murat C."/>
            <person name="Riley R."/>
            <person name="Ohm R."/>
            <person name="Sun H."/>
            <person name="Tunlid A."/>
            <person name="Henrissat B."/>
            <person name="Grigoriev I.V."/>
            <person name="Hibbett D.S."/>
            <person name="Martin F."/>
        </authorList>
    </citation>
    <scope>NUCLEOTIDE SEQUENCE [LARGE SCALE GENOMIC DNA]</scope>
    <source>
        <strain evidence="1 2">FD-317 M1</strain>
    </source>
</reference>
<gene>
    <name evidence="1" type="ORF">GYMLUDRAFT_263806</name>
</gene>
<proteinExistence type="predicted"/>
<evidence type="ECO:0000313" key="2">
    <source>
        <dbReference type="Proteomes" id="UP000053593"/>
    </source>
</evidence>
<dbReference type="OrthoDB" id="5588846at2759"/>
<dbReference type="EMBL" id="KN834800">
    <property type="protein sequence ID" value="KIK56106.1"/>
    <property type="molecule type" value="Genomic_DNA"/>
</dbReference>
<keyword evidence="2" id="KW-1185">Reference proteome</keyword>
<dbReference type="HOGENOM" id="CLU_1289045_0_0_1"/>
<accession>A0A0D0BMJ3</accession>
<sequence length="214" mass="23560">MVFASNANLYTQMICACVSPSVISRSLHLWMEMAMDQNIPPNSEMRSLAQIVEDGSDIADTSLPSAPNTNLSSGPNASFPVIAGLEIVLNRSLHKTAVRSTNDHSDALFLDDGNSSGIRLTMRLGFGAYKKPRANHGPSAFIIEPYPTSAKWDTTNPSMRATRTSFMGARPLVRLTSQAEIPNRYIPPLLTWKNMEVLCYWLPATDRQKGISNM</sequence>
<dbReference type="Proteomes" id="UP000053593">
    <property type="component" value="Unassembled WGS sequence"/>
</dbReference>